<gene>
    <name evidence="2" type="ORF">BPO_1707</name>
</gene>
<dbReference type="PANTHER" id="PTHR36558">
    <property type="entry name" value="GLR1098 PROTEIN"/>
    <property type="match status" value="1"/>
</dbReference>
<name>A0AAU0F6F8_9FLAO</name>
<dbReference type="AlphaFoldDB" id="A0AAU0F6F8"/>
<evidence type="ECO:0000313" key="3">
    <source>
        <dbReference type="Proteomes" id="UP001432059"/>
    </source>
</evidence>
<dbReference type="InterPro" id="IPR011335">
    <property type="entry name" value="Restrct_endonuc-II-like"/>
</dbReference>
<reference evidence="2" key="1">
    <citation type="submission" date="2023-10" db="EMBL/GenBank/DDBJ databases">
        <title>Characterization and whole genome sequencing of a novel strain of Bergeyella porcorum QD2021 isolated from pig.</title>
        <authorList>
            <person name="Liu G."/>
            <person name="Chen C."/>
            <person name="Han X."/>
        </authorList>
    </citation>
    <scope>NUCLEOTIDE SEQUENCE</scope>
    <source>
        <strain evidence="2">QD2021</strain>
    </source>
</reference>
<dbReference type="InterPro" id="IPR012296">
    <property type="entry name" value="Nuclease_put_TT1808"/>
</dbReference>
<dbReference type="CDD" id="cd06260">
    <property type="entry name" value="DUF820-like"/>
    <property type="match status" value="1"/>
</dbReference>
<keyword evidence="3" id="KW-1185">Reference proteome</keyword>
<feature type="domain" description="Putative restriction endonuclease" evidence="1">
    <location>
        <begin position="21"/>
        <end position="171"/>
    </location>
</feature>
<keyword evidence="2" id="KW-0255">Endonuclease</keyword>
<dbReference type="Proteomes" id="UP001432059">
    <property type="component" value="Chromosome"/>
</dbReference>
<evidence type="ECO:0000313" key="2">
    <source>
        <dbReference type="EMBL" id="WOC52354.1"/>
    </source>
</evidence>
<dbReference type="RefSeq" id="WP_327983792.1">
    <property type="nucleotide sequence ID" value="NZ_CP136426.1"/>
</dbReference>
<protein>
    <submittedName>
        <fullName evidence="2">Restriction endonuclease</fullName>
    </submittedName>
</protein>
<dbReference type="InterPro" id="IPR008538">
    <property type="entry name" value="Uma2"/>
</dbReference>
<sequence>METITNINQLDLNKTYSYADYLLWRFKERVELIKGKILKMSPAPSRKHQEISRNINRVLDQYFYGQKCKLYYAPFDVRIPRQSNNDKEVFTVVQPDLCVVCDESKLDDKGCIGAPDLIVEILSPGNSKREMKDKFELYQESGVREYWIVDPNQESVLIYILKNGEYIGLKPVVDDVAVSYIFPDLTVHTNDIFTM</sequence>
<dbReference type="KEGG" id="bpor:BPO_1707"/>
<dbReference type="Pfam" id="PF05685">
    <property type="entry name" value="Uma2"/>
    <property type="match status" value="1"/>
</dbReference>
<dbReference type="PANTHER" id="PTHR36558:SF1">
    <property type="entry name" value="RESTRICTION ENDONUCLEASE DOMAIN-CONTAINING PROTEIN-RELATED"/>
    <property type="match status" value="1"/>
</dbReference>
<proteinExistence type="predicted"/>
<evidence type="ECO:0000259" key="1">
    <source>
        <dbReference type="Pfam" id="PF05685"/>
    </source>
</evidence>
<accession>A0AAU0F6F8</accession>
<keyword evidence="2" id="KW-0540">Nuclease</keyword>
<keyword evidence="2" id="KW-0378">Hydrolase</keyword>
<organism evidence="2 3">
    <name type="scientific">Bergeyella porcorum</name>
    <dbReference type="NCBI Taxonomy" id="1735111"/>
    <lineage>
        <taxon>Bacteria</taxon>
        <taxon>Pseudomonadati</taxon>
        <taxon>Bacteroidota</taxon>
        <taxon>Flavobacteriia</taxon>
        <taxon>Flavobacteriales</taxon>
        <taxon>Weeksellaceae</taxon>
        <taxon>Bergeyella</taxon>
    </lineage>
</organism>
<dbReference type="SUPFAM" id="SSF52980">
    <property type="entry name" value="Restriction endonuclease-like"/>
    <property type="match status" value="1"/>
</dbReference>
<dbReference type="Gene3D" id="3.90.1570.10">
    <property type="entry name" value="tt1808, chain A"/>
    <property type="match status" value="1"/>
</dbReference>
<dbReference type="GO" id="GO:0004519">
    <property type="term" value="F:endonuclease activity"/>
    <property type="evidence" value="ECO:0007669"/>
    <property type="project" value="UniProtKB-KW"/>
</dbReference>
<dbReference type="EMBL" id="CP136426">
    <property type="protein sequence ID" value="WOC52354.1"/>
    <property type="molecule type" value="Genomic_DNA"/>
</dbReference>